<dbReference type="PIRSF" id="PIRSF002741">
    <property type="entry name" value="MppA"/>
    <property type="match status" value="1"/>
</dbReference>
<name>A0A269PEN4_9CORY</name>
<dbReference type="SUPFAM" id="SSF53850">
    <property type="entry name" value="Periplasmic binding protein-like II"/>
    <property type="match status" value="1"/>
</dbReference>
<dbReference type="EMBL" id="NQMQ01000008">
    <property type="protein sequence ID" value="PAJ70622.1"/>
    <property type="molecule type" value="Genomic_DNA"/>
</dbReference>
<dbReference type="AlphaFoldDB" id="A0A269PEN4"/>
<dbReference type="InterPro" id="IPR000914">
    <property type="entry name" value="SBP_5_dom"/>
</dbReference>
<dbReference type="Pfam" id="PF00496">
    <property type="entry name" value="SBP_bac_5"/>
    <property type="match status" value="1"/>
</dbReference>
<proteinExistence type="inferred from homology"/>
<dbReference type="GO" id="GO:0015833">
    <property type="term" value="P:peptide transport"/>
    <property type="evidence" value="ECO:0007669"/>
    <property type="project" value="TreeGrafter"/>
</dbReference>
<gene>
    <name evidence="5" type="ORF">CIG21_03590</name>
</gene>
<dbReference type="Gene3D" id="3.40.190.10">
    <property type="entry name" value="Periplasmic binding protein-like II"/>
    <property type="match status" value="1"/>
</dbReference>
<comment type="similarity">
    <text evidence="1">Belongs to the bacterial solute-binding protein 5 family.</text>
</comment>
<dbReference type="RefSeq" id="WP_095275788.1">
    <property type="nucleotide sequence ID" value="NZ_CP047655.1"/>
</dbReference>
<dbReference type="PROSITE" id="PS51318">
    <property type="entry name" value="TAT"/>
    <property type="match status" value="1"/>
</dbReference>
<protein>
    <submittedName>
        <fullName evidence="5">ABC transporter substrate-binding protein</fullName>
    </submittedName>
</protein>
<evidence type="ECO:0000256" key="2">
    <source>
        <dbReference type="ARBA" id="ARBA00022448"/>
    </source>
</evidence>
<comment type="caution">
    <text evidence="5">The sequence shown here is derived from an EMBL/GenBank/DDBJ whole genome shotgun (WGS) entry which is preliminary data.</text>
</comment>
<dbReference type="Proteomes" id="UP000215771">
    <property type="component" value="Unassembled WGS sequence"/>
</dbReference>
<evidence type="ECO:0000256" key="1">
    <source>
        <dbReference type="ARBA" id="ARBA00005695"/>
    </source>
</evidence>
<dbReference type="GO" id="GO:1904680">
    <property type="term" value="F:peptide transmembrane transporter activity"/>
    <property type="evidence" value="ECO:0007669"/>
    <property type="project" value="TreeGrafter"/>
</dbReference>
<dbReference type="GO" id="GO:0043190">
    <property type="term" value="C:ATP-binding cassette (ABC) transporter complex"/>
    <property type="evidence" value="ECO:0007669"/>
    <property type="project" value="InterPro"/>
</dbReference>
<dbReference type="InterPro" id="IPR006311">
    <property type="entry name" value="TAT_signal"/>
</dbReference>
<accession>A0A269PEN4</accession>
<reference evidence="5 6" key="1">
    <citation type="submission" date="2017-08" db="EMBL/GenBank/DDBJ databases">
        <authorList>
            <person name="de Groot N.N."/>
        </authorList>
    </citation>
    <scope>NUCLEOTIDE SEQUENCE [LARGE SCALE GENOMIC DNA]</scope>
    <source>
        <strain evidence="5 6">NBT06-6</strain>
    </source>
</reference>
<keyword evidence="2" id="KW-0813">Transport</keyword>
<sequence length="510" mass="55799">MTNFSRRQFLAAMAVIGTGTFLTACTSRESTAGDGAASGDEVENVNVLRVGALGKAASAQRDPYQLLPNDSDMLISSLIWEALTVPGEKETVVPRLMQEWKQNNPTEWEFMIADGATFHDGSSVTSEDVVWSLKKMLSDEENSFRLPVMPDSIRAAGANVVVMETAEPNSQLPMLARLMTFVMKKGSSAEKPIGSGPFQLVSWENGSAKLKRFDNYHGTVAGVAEVHVIPFEDSTAMTNALLSGQIDLAQAAGPIAARSVEGNEDIKIVRRMNDSVIPLIMRTSDGPFSDVRVRQALRLAVDREQIIQRALSGYGTPANDILGTADSNLDSSLVRKRDVVKAKNLLQEADFDLEKTYDLYVTPEAPGQVEAMKVIADQVKEIGMTLNVVEQDSGTFYDETWTKADLYCGYWGTNDSVLFFAGKVLDGDAAFNETAFDDAEFNEIYDQVLESTDTERINQLSRQLQKIEFERSGYLVWGASDGVDLARANLSGLPKAPGYGRLLLETVKKA</sequence>
<dbReference type="PANTHER" id="PTHR30290">
    <property type="entry name" value="PERIPLASMIC BINDING COMPONENT OF ABC TRANSPORTER"/>
    <property type="match status" value="1"/>
</dbReference>
<dbReference type="GO" id="GO:0042597">
    <property type="term" value="C:periplasmic space"/>
    <property type="evidence" value="ECO:0007669"/>
    <property type="project" value="UniProtKB-ARBA"/>
</dbReference>
<evidence type="ECO:0000259" key="4">
    <source>
        <dbReference type="Pfam" id="PF00496"/>
    </source>
</evidence>
<dbReference type="InterPro" id="IPR030678">
    <property type="entry name" value="Peptide/Ni-bd"/>
</dbReference>
<keyword evidence="3" id="KW-0732">Signal</keyword>
<dbReference type="InterPro" id="IPR039424">
    <property type="entry name" value="SBP_5"/>
</dbReference>
<feature type="domain" description="Solute-binding protein family 5" evidence="4">
    <location>
        <begin position="91"/>
        <end position="415"/>
    </location>
</feature>
<evidence type="ECO:0000313" key="6">
    <source>
        <dbReference type="Proteomes" id="UP000215771"/>
    </source>
</evidence>
<dbReference type="PROSITE" id="PS51257">
    <property type="entry name" value="PROKAR_LIPOPROTEIN"/>
    <property type="match status" value="1"/>
</dbReference>
<evidence type="ECO:0000256" key="3">
    <source>
        <dbReference type="ARBA" id="ARBA00022729"/>
    </source>
</evidence>
<evidence type="ECO:0000313" key="5">
    <source>
        <dbReference type="EMBL" id="PAJ70622.1"/>
    </source>
</evidence>
<organism evidence="5 6">
    <name type="scientific">Corynebacterium hadale</name>
    <dbReference type="NCBI Taxonomy" id="2026255"/>
    <lineage>
        <taxon>Bacteria</taxon>
        <taxon>Bacillati</taxon>
        <taxon>Actinomycetota</taxon>
        <taxon>Actinomycetes</taxon>
        <taxon>Mycobacteriales</taxon>
        <taxon>Corynebacteriaceae</taxon>
        <taxon>Corynebacterium</taxon>
    </lineage>
</organism>
<dbReference type="PANTHER" id="PTHR30290:SF9">
    <property type="entry name" value="OLIGOPEPTIDE-BINDING PROTEIN APPA"/>
    <property type="match status" value="1"/>
</dbReference>
<dbReference type="Gene3D" id="3.10.105.10">
    <property type="entry name" value="Dipeptide-binding Protein, Domain 3"/>
    <property type="match status" value="1"/>
</dbReference>